<protein>
    <recommendedName>
        <fullName evidence="1">Reverse transcriptase/retrotransposon-derived protein RNase H-like domain-containing protein</fullName>
    </recommendedName>
</protein>
<organism evidence="2 3">
    <name type="scientific">Mucuna pruriens</name>
    <name type="common">Velvet bean</name>
    <name type="synonym">Dolichos pruriens</name>
    <dbReference type="NCBI Taxonomy" id="157652"/>
    <lineage>
        <taxon>Eukaryota</taxon>
        <taxon>Viridiplantae</taxon>
        <taxon>Streptophyta</taxon>
        <taxon>Embryophyta</taxon>
        <taxon>Tracheophyta</taxon>
        <taxon>Spermatophyta</taxon>
        <taxon>Magnoliopsida</taxon>
        <taxon>eudicotyledons</taxon>
        <taxon>Gunneridae</taxon>
        <taxon>Pentapetalae</taxon>
        <taxon>rosids</taxon>
        <taxon>fabids</taxon>
        <taxon>Fabales</taxon>
        <taxon>Fabaceae</taxon>
        <taxon>Papilionoideae</taxon>
        <taxon>50 kb inversion clade</taxon>
        <taxon>NPAAA clade</taxon>
        <taxon>indigoferoid/millettioid clade</taxon>
        <taxon>Phaseoleae</taxon>
        <taxon>Mucuna</taxon>
    </lineage>
</organism>
<proteinExistence type="predicted"/>
<dbReference type="Pfam" id="PF17919">
    <property type="entry name" value="RT_RNaseH_2"/>
    <property type="match status" value="1"/>
</dbReference>
<dbReference type="InterPro" id="IPR043502">
    <property type="entry name" value="DNA/RNA_pol_sf"/>
</dbReference>
<dbReference type="InterPro" id="IPR041577">
    <property type="entry name" value="RT_RNaseH_2"/>
</dbReference>
<keyword evidence="3" id="KW-1185">Reference proteome</keyword>
<dbReference type="Proteomes" id="UP000257109">
    <property type="component" value="Unassembled WGS sequence"/>
</dbReference>
<gene>
    <name evidence="2" type="ORF">CR513_09861</name>
</gene>
<reference evidence="2" key="1">
    <citation type="submission" date="2018-05" db="EMBL/GenBank/DDBJ databases">
        <title>Draft genome of Mucuna pruriens seed.</title>
        <authorList>
            <person name="Nnadi N.E."/>
            <person name="Vos R."/>
            <person name="Hasami M.H."/>
            <person name="Devisetty U.K."/>
            <person name="Aguiy J.C."/>
        </authorList>
    </citation>
    <scope>NUCLEOTIDE SEQUENCE [LARGE SCALE GENOMIC DNA]</scope>
    <source>
        <strain evidence="2">JCA_2017</strain>
    </source>
</reference>
<comment type="caution">
    <text evidence="2">The sequence shown here is derived from an EMBL/GenBank/DDBJ whole genome shotgun (WGS) entry which is preliminary data.</text>
</comment>
<dbReference type="SUPFAM" id="SSF56672">
    <property type="entry name" value="DNA/RNA polymerases"/>
    <property type="match status" value="1"/>
</dbReference>
<accession>A0A371HTV2</accession>
<sequence>MSPYRIVFGKACHLPVEIEHRAYWAVKQCNMAYDQADKERKLQLQELEELRLEAYENSWIYNQKVLLFNSCLKLIIGKLHSKWDGPFVITNVFPYGAVELKDELNGHQLKNFHEVPTPTMGKFDLLCVASNSALRAVLGQRVGKPPYVITYASRTMDPTQINNTTTEKELLAIEFDVEIKDKKGAENVVADHLSRLERAVDPLPIRDEFPDE</sequence>
<name>A0A371HTV2_MUCPR</name>
<dbReference type="AlphaFoldDB" id="A0A371HTV2"/>
<feature type="domain" description="Reverse transcriptase/retrotransposon-derived protein RNase H-like" evidence="1">
    <location>
        <begin position="122"/>
        <end position="175"/>
    </location>
</feature>
<dbReference type="PANTHER" id="PTHR34072:SF57">
    <property type="entry name" value="RNA-DIRECTED DNA POLYMERASE"/>
    <property type="match status" value="1"/>
</dbReference>
<evidence type="ECO:0000313" key="3">
    <source>
        <dbReference type="Proteomes" id="UP000257109"/>
    </source>
</evidence>
<evidence type="ECO:0000259" key="1">
    <source>
        <dbReference type="Pfam" id="PF17919"/>
    </source>
</evidence>
<evidence type="ECO:0000313" key="2">
    <source>
        <dbReference type="EMBL" id="RDY06187.1"/>
    </source>
</evidence>
<dbReference type="PANTHER" id="PTHR34072">
    <property type="entry name" value="ENZYMATIC POLYPROTEIN-RELATED"/>
    <property type="match status" value="1"/>
</dbReference>
<dbReference type="OrthoDB" id="10055717at2759"/>
<feature type="non-terminal residue" evidence="2">
    <location>
        <position position="1"/>
    </location>
</feature>
<dbReference type="EMBL" id="QJKJ01001729">
    <property type="protein sequence ID" value="RDY06187.1"/>
    <property type="molecule type" value="Genomic_DNA"/>
</dbReference>